<dbReference type="InterPro" id="IPR045125">
    <property type="entry name" value="Sub1/Tcp4-like"/>
</dbReference>
<dbReference type="GO" id="GO:0003713">
    <property type="term" value="F:transcription coactivator activity"/>
    <property type="evidence" value="ECO:0007669"/>
    <property type="project" value="InterPro"/>
</dbReference>
<dbReference type="Gene3D" id="2.30.31.10">
    <property type="entry name" value="Transcriptional Coactivator Pc4, Chain A"/>
    <property type="match status" value="1"/>
</dbReference>
<proteinExistence type="inferred from homology"/>
<evidence type="ECO:0000313" key="9">
    <source>
        <dbReference type="EMBL" id="GJN90757.1"/>
    </source>
</evidence>
<accession>A0AAV5GP21</accession>
<comment type="subcellular location">
    <subcellularLocation>
        <location evidence="1">Nucleus</location>
    </subcellularLocation>
</comment>
<dbReference type="GO" id="GO:0060261">
    <property type="term" value="P:positive regulation of transcription initiation by RNA polymerase II"/>
    <property type="evidence" value="ECO:0007669"/>
    <property type="project" value="InterPro"/>
</dbReference>
<evidence type="ECO:0000256" key="4">
    <source>
        <dbReference type="ARBA" id="ARBA00023125"/>
    </source>
</evidence>
<feature type="domain" description="Transcriptional coactivator p15 (PC4) C-terminal" evidence="8">
    <location>
        <begin position="109"/>
        <end position="159"/>
    </location>
</feature>
<evidence type="ECO:0000256" key="6">
    <source>
        <dbReference type="ARBA" id="ARBA00023242"/>
    </source>
</evidence>
<name>A0AAV5GP21_9BASI</name>
<protein>
    <recommendedName>
        <fullName evidence="8">Transcriptional coactivator p15 (PC4) C-terminal domain-containing protein</fullName>
    </recommendedName>
</protein>
<gene>
    <name evidence="9" type="ORF">Rhopal_003771-T1</name>
</gene>
<evidence type="ECO:0000256" key="5">
    <source>
        <dbReference type="ARBA" id="ARBA00023163"/>
    </source>
</evidence>
<keyword evidence="6" id="KW-0539">Nucleus</keyword>
<dbReference type="SUPFAM" id="SSF54447">
    <property type="entry name" value="ssDNA-binding transcriptional regulator domain"/>
    <property type="match status" value="1"/>
</dbReference>
<feature type="compositionally biased region" description="Basic and acidic residues" evidence="7">
    <location>
        <begin position="71"/>
        <end position="86"/>
    </location>
</feature>
<dbReference type="Proteomes" id="UP001342314">
    <property type="component" value="Unassembled WGS sequence"/>
</dbReference>
<evidence type="ECO:0000256" key="1">
    <source>
        <dbReference type="ARBA" id="ARBA00004123"/>
    </source>
</evidence>
<evidence type="ECO:0000256" key="2">
    <source>
        <dbReference type="ARBA" id="ARBA00009001"/>
    </source>
</evidence>
<evidence type="ECO:0000256" key="7">
    <source>
        <dbReference type="SAM" id="MobiDB-lite"/>
    </source>
</evidence>
<dbReference type="GO" id="GO:0003677">
    <property type="term" value="F:DNA binding"/>
    <property type="evidence" value="ECO:0007669"/>
    <property type="project" value="UniProtKB-KW"/>
</dbReference>
<evidence type="ECO:0000313" key="10">
    <source>
        <dbReference type="Proteomes" id="UP001342314"/>
    </source>
</evidence>
<dbReference type="GO" id="GO:0005634">
    <property type="term" value="C:nucleus"/>
    <property type="evidence" value="ECO:0007669"/>
    <property type="project" value="UniProtKB-SubCell"/>
</dbReference>
<dbReference type="InterPro" id="IPR009044">
    <property type="entry name" value="ssDNA-bd_transcriptional_reg"/>
</dbReference>
<sequence>MPLSQQYIESDDDSSRDRSASPKTSSAAKGAKKSKTKRAPSPSESDSDDAPAKKKTKKGGKKGDSGSPPAPKDKKPIKGVKDDAPRKVGAARRASTELQTNDNGEQFLDLGKNKRVTVSQFKKSTLVQIREYYMGDDGEMKPGKKGIALSVEQWDRLKKGRDSVDEAIDNLA</sequence>
<organism evidence="9 10">
    <name type="scientific">Rhodotorula paludigena</name>
    <dbReference type="NCBI Taxonomy" id="86838"/>
    <lineage>
        <taxon>Eukaryota</taxon>
        <taxon>Fungi</taxon>
        <taxon>Dikarya</taxon>
        <taxon>Basidiomycota</taxon>
        <taxon>Pucciniomycotina</taxon>
        <taxon>Microbotryomycetes</taxon>
        <taxon>Sporidiobolales</taxon>
        <taxon>Sporidiobolaceae</taxon>
        <taxon>Rhodotorula</taxon>
    </lineage>
</organism>
<dbReference type="PANTHER" id="PTHR13215">
    <property type="entry name" value="RNA POLYMERASE II TRANSCRIPTIONAL COACTIVATOR"/>
    <property type="match status" value="1"/>
</dbReference>
<dbReference type="EMBL" id="BQKY01000007">
    <property type="protein sequence ID" value="GJN90757.1"/>
    <property type="molecule type" value="Genomic_DNA"/>
</dbReference>
<keyword evidence="10" id="KW-1185">Reference proteome</keyword>
<feature type="region of interest" description="Disordered" evidence="7">
    <location>
        <begin position="1"/>
        <end position="102"/>
    </location>
</feature>
<keyword evidence="5" id="KW-0804">Transcription</keyword>
<comment type="similarity">
    <text evidence="2">Belongs to the transcriptional coactivator PC4 family.</text>
</comment>
<dbReference type="AlphaFoldDB" id="A0AAV5GP21"/>
<dbReference type="InterPro" id="IPR003173">
    <property type="entry name" value="PC4_C"/>
</dbReference>
<keyword evidence="4" id="KW-0238">DNA-binding</keyword>
<comment type="caution">
    <text evidence="9">The sequence shown here is derived from an EMBL/GenBank/DDBJ whole genome shotgun (WGS) entry which is preliminary data.</text>
</comment>
<evidence type="ECO:0000256" key="3">
    <source>
        <dbReference type="ARBA" id="ARBA00023015"/>
    </source>
</evidence>
<reference evidence="9 10" key="1">
    <citation type="submission" date="2021-12" db="EMBL/GenBank/DDBJ databases">
        <title>High titer production of polyol ester of fatty acids by Rhodotorula paludigena BS15 towards product separation-free biomass refinery.</title>
        <authorList>
            <person name="Mano J."/>
            <person name="Ono H."/>
            <person name="Tanaka T."/>
            <person name="Naito K."/>
            <person name="Sushida H."/>
            <person name="Ike M."/>
            <person name="Tokuyasu K."/>
            <person name="Kitaoka M."/>
        </authorList>
    </citation>
    <scope>NUCLEOTIDE SEQUENCE [LARGE SCALE GENOMIC DNA]</scope>
    <source>
        <strain evidence="9 10">BS15</strain>
    </source>
</reference>
<keyword evidence="3" id="KW-0805">Transcription regulation</keyword>
<evidence type="ECO:0000259" key="8">
    <source>
        <dbReference type="Pfam" id="PF02229"/>
    </source>
</evidence>
<dbReference type="Pfam" id="PF02229">
    <property type="entry name" value="PC4"/>
    <property type="match status" value="1"/>
</dbReference>